<evidence type="ECO:0008006" key="3">
    <source>
        <dbReference type="Google" id="ProtNLM"/>
    </source>
</evidence>
<dbReference type="AlphaFoldDB" id="A0A075P7G6"/>
<accession>A0A075P7G6</accession>
<evidence type="ECO:0000313" key="2">
    <source>
        <dbReference type="Proteomes" id="UP000056090"/>
    </source>
</evidence>
<keyword evidence="2" id="KW-1185">Reference proteome</keyword>
<dbReference type="KEGG" id="aal:EP13_11410"/>
<dbReference type="eggNOG" id="COG3139">
    <property type="taxonomic scope" value="Bacteria"/>
</dbReference>
<dbReference type="InterPro" id="IPR009749">
    <property type="entry name" value="DUF1315"/>
</dbReference>
<dbReference type="Pfam" id="PF07023">
    <property type="entry name" value="DUF1315"/>
    <property type="match status" value="1"/>
</dbReference>
<sequence length="97" mass="10872">MNIDVLVNSMTADVYERLRSAVETGKWPDGTPLSDDQKASSMQAVLLYQAKIAKSSEHMTVNENGEIVHKSKQEFKRALQGDSDDNNTIARFKQDDI</sequence>
<proteinExistence type="predicted"/>
<dbReference type="GeneID" id="78255510"/>
<dbReference type="EMBL" id="CP008849">
    <property type="protein sequence ID" value="AIF99242.1"/>
    <property type="molecule type" value="Genomic_DNA"/>
</dbReference>
<dbReference type="RefSeq" id="WP_044057350.1">
    <property type="nucleotide sequence ID" value="NZ_CAJXAX010000001.1"/>
</dbReference>
<dbReference type="PATRIC" id="fig|589873.4.peg.2603"/>
<name>A0A075P7G6_9ALTE</name>
<dbReference type="KEGG" id="aaus:EP12_12095"/>
<dbReference type="Proteomes" id="UP000056090">
    <property type="component" value="Chromosome"/>
</dbReference>
<dbReference type="OrthoDB" id="5616307at2"/>
<evidence type="ECO:0000313" key="1">
    <source>
        <dbReference type="EMBL" id="AIF99242.1"/>
    </source>
</evidence>
<protein>
    <recommendedName>
        <fullName evidence="3">DUF1315 domain-containing protein</fullName>
    </recommendedName>
</protein>
<reference evidence="1 2" key="1">
    <citation type="submission" date="2014-06" db="EMBL/GenBank/DDBJ databases">
        <title>Genomes of Alteromonas australica, a world apart.</title>
        <authorList>
            <person name="Gonzaga A."/>
            <person name="Lopez-Perez M."/>
            <person name="Rodriguez-Valera F."/>
        </authorList>
    </citation>
    <scope>NUCLEOTIDE SEQUENCE [LARGE SCALE GENOMIC DNA]</scope>
    <source>
        <strain evidence="1 2">H 17</strain>
    </source>
</reference>
<gene>
    <name evidence="1" type="ORF">EP13_11410</name>
</gene>
<organism evidence="1 2">
    <name type="scientific">Alteromonas australica</name>
    <dbReference type="NCBI Taxonomy" id="589873"/>
    <lineage>
        <taxon>Bacteria</taxon>
        <taxon>Pseudomonadati</taxon>
        <taxon>Pseudomonadota</taxon>
        <taxon>Gammaproteobacteria</taxon>
        <taxon>Alteromonadales</taxon>
        <taxon>Alteromonadaceae</taxon>
        <taxon>Alteromonas/Salinimonas group</taxon>
        <taxon>Alteromonas</taxon>
    </lineage>
</organism>